<evidence type="ECO:0000256" key="4">
    <source>
        <dbReference type="ARBA" id="ARBA00023128"/>
    </source>
</evidence>
<dbReference type="HOGENOM" id="CLU_081350_0_0_1"/>
<comment type="similarity">
    <text evidence="2">Belongs to the mitochondrion-specific ribosomal protein mS23 family.</text>
</comment>
<accession>G3B436</accession>
<comment type="subcellular location">
    <subcellularLocation>
        <location evidence="1 6">Mitochondrion</location>
    </subcellularLocation>
</comment>
<evidence type="ECO:0000256" key="1">
    <source>
        <dbReference type="ARBA" id="ARBA00004173"/>
    </source>
</evidence>
<protein>
    <recommendedName>
        <fullName evidence="6">37S ribosomal protein S25, mitochondrial</fullName>
    </recommendedName>
</protein>
<evidence type="ECO:0000256" key="3">
    <source>
        <dbReference type="ARBA" id="ARBA00022980"/>
    </source>
</evidence>
<dbReference type="Proteomes" id="UP000000707">
    <property type="component" value="Unassembled WGS sequence"/>
</dbReference>
<organism evidence="9">
    <name type="scientific">Candida tenuis (strain ATCC 10573 / BCRC 21748 / CBS 615 / JCM 9827 / NBRC 10315 / NRRL Y-1498 / VKM Y-70)</name>
    <name type="common">Yeast</name>
    <name type="synonym">Yamadazyma tenuis</name>
    <dbReference type="NCBI Taxonomy" id="590646"/>
    <lineage>
        <taxon>Eukaryota</taxon>
        <taxon>Fungi</taxon>
        <taxon>Dikarya</taxon>
        <taxon>Ascomycota</taxon>
        <taxon>Saccharomycotina</taxon>
        <taxon>Pichiomycetes</taxon>
        <taxon>Debaryomycetaceae</taxon>
        <taxon>Yamadazyma</taxon>
    </lineage>
</organism>
<dbReference type="InterPro" id="IPR059242">
    <property type="entry name" value="mS23_dom"/>
</dbReference>
<comment type="subunit">
    <text evidence="6">Component of the mitochondrial small ribosomal subunit.</text>
</comment>
<evidence type="ECO:0000256" key="7">
    <source>
        <dbReference type="SAM" id="MobiDB-lite"/>
    </source>
</evidence>
<dbReference type="AlphaFoldDB" id="G3B436"/>
<dbReference type="PANTHER" id="PTHR37799">
    <property type="entry name" value="37S RIBOSOMAL PROTEIN S25, MITOCHONDRIAL"/>
    <property type="match status" value="1"/>
</dbReference>
<feature type="region of interest" description="Disordered" evidence="7">
    <location>
        <begin position="226"/>
        <end position="247"/>
    </location>
</feature>
<dbReference type="GO" id="GO:0005763">
    <property type="term" value="C:mitochondrial small ribosomal subunit"/>
    <property type="evidence" value="ECO:0007669"/>
    <property type="project" value="UniProtKB-UniRule"/>
</dbReference>
<evidence type="ECO:0000256" key="2">
    <source>
        <dbReference type="ARBA" id="ARBA00009864"/>
    </source>
</evidence>
<dbReference type="InterPro" id="IPR016939">
    <property type="entry name" value="Ribosomal_mS23_fun"/>
</dbReference>
<evidence type="ECO:0000256" key="6">
    <source>
        <dbReference type="PIRNR" id="PIRNR029764"/>
    </source>
</evidence>
<dbReference type="EMBL" id="GL996521">
    <property type="protein sequence ID" value="EGV63765.1"/>
    <property type="molecule type" value="Genomic_DNA"/>
</dbReference>
<keyword evidence="3 6" id="KW-0689">Ribosomal protein</keyword>
<dbReference type="CDD" id="cd23701">
    <property type="entry name" value="At1g26750"/>
    <property type="match status" value="1"/>
</dbReference>
<dbReference type="Pfam" id="PF13741">
    <property type="entry name" value="MRP-S25"/>
    <property type="match status" value="1"/>
</dbReference>
<evidence type="ECO:0000256" key="5">
    <source>
        <dbReference type="ARBA" id="ARBA00023274"/>
    </source>
</evidence>
<dbReference type="KEGG" id="cten:18247127"/>
<keyword evidence="4 6" id="KW-0496">Mitochondrion</keyword>
<dbReference type="STRING" id="590646.G3B436"/>
<dbReference type="PIRSF" id="PIRSF029764">
    <property type="entry name" value="RSM25"/>
    <property type="match status" value="1"/>
</dbReference>
<reference evidence="8 9" key="1">
    <citation type="journal article" date="2011" name="Proc. Natl. Acad. Sci. U.S.A.">
        <title>Comparative genomics of xylose-fermenting fungi for enhanced biofuel production.</title>
        <authorList>
            <person name="Wohlbach D.J."/>
            <person name="Kuo A."/>
            <person name="Sato T.K."/>
            <person name="Potts K.M."/>
            <person name="Salamov A.A."/>
            <person name="LaButti K.M."/>
            <person name="Sun H."/>
            <person name="Clum A."/>
            <person name="Pangilinan J.L."/>
            <person name="Lindquist E.A."/>
            <person name="Lucas S."/>
            <person name="Lapidus A."/>
            <person name="Jin M."/>
            <person name="Gunawan C."/>
            <person name="Balan V."/>
            <person name="Dale B.E."/>
            <person name="Jeffries T.W."/>
            <person name="Zinkel R."/>
            <person name="Barry K.W."/>
            <person name="Grigoriev I.V."/>
            <person name="Gasch A.P."/>
        </authorList>
    </citation>
    <scope>NUCLEOTIDE SEQUENCE [LARGE SCALE GENOMIC DNA]</scope>
    <source>
        <strain evidence="9">ATCC 10573 / BCRC 21748 / CBS 615 / JCM 9827 / NBRC 10315 / NRRL Y-1498 / VKM Y-70</strain>
    </source>
</reference>
<dbReference type="GO" id="GO:0003735">
    <property type="term" value="F:structural constituent of ribosome"/>
    <property type="evidence" value="ECO:0007669"/>
    <property type="project" value="UniProtKB-UniRule"/>
</dbReference>
<dbReference type="GeneID" id="18247127"/>
<evidence type="ECO:0000313" key="9">
    <source>
        <dbReference type="Proteomes" id="UP000000707"/>
    </source>
</evidence>
<feature type="compositionally biased region" description="Basic and acidic residues" evidence="7">
    <location>
        <begin position="229"/>
        <end position="247"/>
    </location>
</feature>
<dbReference type="OrthoDB" id="5542239at2759"/>
<name>G3B436_CANTC</name>
<proteinExistence type="inferred from homology"/>
<evidence type="ECO:0000313" key="8">
    <source>
        <dbReference type="EMBL" id="EGV63765.1"/>
    </source>
</evidence>
<sequence>MKIQSQAATVLERTSAYLKSGLLKNKPVWFDVVANHPPDRDLTRVPKTLLNSSYQDPMNRVKGNKTRLSDQELRTKNNKAHRIPKLKFVEDELRNLFYKRHPWEFSRPKVLIENEGNDNTQCDWSHMVQFNKPLDGESVVQRTMWLLKNSNRDLFESYDQARFEFYRLRMEEEMQSAVSREESGMFGAVFPTTNLQHGVQQEQVFVDDWAVLAAEKTTARRATAISKTAESKDATKSIFEEGEERSV</sequence>
<dbReference type="PANTHER" id="PTHR37799:SF1">
    <property type="entry name" value="SMALL RIBOSOMAL SUBUNIT PROTEIN MS23"/>
    <property type="match status" value="1"/>
</dbReference>
<dbReference type="eggNOG" id="ENOG502RZQQ">
    <property type="taxonomic scope" value="Eukaryota"/>
</dbReference>
<keyword evidence="5 6" id="KW-0687">Ribonucleoprotein</keyword>
<gene>
    <name evidence="8" type="ORF">CANTEDRAFT_113810</name>
</gene>
<keyword evidence="9" id="KW-1185">Reference proteome</keyword>